<dbReference type="CDD" id="cd06422">
    <property type="entry name" value="NTP_transferase_like_1"/>
    <property type="match status" value="1"/>
</dbReference>
<feature type="domain" description="Nucleotidyl transferase" evidence="3">
    <location>
        <begin position="2"/>
        <end position="138"/>
    </location>
</feature>
<keyword evidence="1 4" id="KW-0808">Transferase</keyword>
<dbReference type="InterPro" id="IPR029044">
    <property type="entry name" value="Nucleotide-diphossugar_trans"/>
</dbReference>
<dbReference type="AlphaFoldDB" id="Q1N3R4"/>
<comment type="caution">
    <text evidence="4">The sequence shown here is derived from an EMBL/GenBank/DDBJ whole genome shotgun (WGS) entry which is preliminary data.</text>
</comment>
<dbReference type="PANTHER" id="PTHR43584">
    <property type="entry name" value="NUCLEOTIDYL TRANSFERASE"/>
    <property type="match status" value="1"/>
</dbReference>
<evidence type="ECO:0000313" key="5">
    <source>
        <dbReference type="Proteomes" id="UP000004263"/>
    </source>
</evidence>
<name>Q1N3R4_9GAMM</name>
<accession>Q1N3R4</accession>
<evidence type="ECO:0000313" key="4">
    <source>
        <dbReference type="EMBL" id="EAT12810.1"/>
    </source>
</evidence>
<protein>
    <submittedName>
        <fullName evidence="4">Nucleotidyl transferase</fullName>
    </submittedName>
</protein>
<evidence type="ECO:0000256" key="1">
    <source>
        <dbReference type="ARBA" id="ARBA00022679"/>
    </source>
</evidence>
<dbReference type="HOGENOM" id="CLU_029499_2_1_6"/>
<reference evidence="4 5" key="1">
    <citation type="submission" date="2006-03" db="EMBL/GenBank/DDBJ databases">
        <authorList>
            <person name="Pinhassi J."/>
            <person name="Pedros-Alio C."/>
            <person name="Ferriera S."/>
            <person name="Johnson J."/>
            <person name="Kravitz S."/>
            <person name="Halpern A."/>
            <person name="Remington K."/>
            <person name="Beeson K."/>
            <person name="Tran B."/>
            <person name="Rogers Y.-H."/>
            <person name="Friedman R."/>
            <person name="Venter J.C."/>
        </authorList>
    </citation>
    <scope>NUCLEOTIDE SEQUENCE [LARGE SCALE GENOMIC DNA]</scope>
    <source>
        <strain evidence="4 5">RED65</strain>
    </source>
</reference>
<dbReference type="SUPFAM" id="SSF53448">
    <property type="entry name" value="Nucleotide-diphospho-sugar transferases"/>
    <property type="match status" value="1"/>
</dbReference>
<dbReference type="Gene3D" id="3.90.550.10">
    <property type="entry name" value="Spore Coat Polysaccharide Biosynthesis Protein SpsA, Chain A"/>
    <property type="match status" value="1"/>
</dbReference>
<dbReference type="GO" id="GO:0016779">
    <property type="term" value="F:nucleotidyltransferase activity"/>
    <property type="evidence" value="ECO:0007669"/>
    <property type="project" value="UniProtKB-KW"/>
</dbReference>
<organism evidence="4 5">
    <name type="scientific">Bermanella marisrubri</name>
    <dbReference type="NCBI Taxonomy" id="207949"/>
    <lineage>
        <taxon>Bacteria</taxon>
        <taxon>Pseudomonadati</taxon>
        <taxon>Pseudomonadota</taxon>
        <taxon>Gammaproteobacteria</taxon>
        <taxon>Oceanospirillales</taxon>
        <taxon>Oceanospirillaceae</taxon>
        <taxon>Bermanella</taxon>
    </lineage>
</organism>
<dbReference type="EMBL" id="AAQH01000004">
    <property type="protein sequence ID" value="EAT12810.1"/>
    <property type="molecule type" value="Genomic_DNA"/>
</dbReference>
<dbReference type="Pfam" id="PF00483">
    <property type="entry name" value="NTP_transferase"/>
    <property type="match status" value="1"/>
</dbReference>
<evidence type="ECO:0000259" key="3">
    <source>
        <dbReference type="Pfam" id="PF00483"/>
    </source>
</evidence>
<sequence>MKAMILAAGRGTRMKHLTDNSPKPMLQVAGKPLIAHHVERLVKAGFNELVINHAYLGEQIEAYLGDGSAYGCQIQYSHEKTALETGGGIFQALPLLVNEREPCFAVVNGDVWSDMDYQRLNKGIHHHAHLFLVGNPSHNPDGDFALHNGMVKVSEGEEAFTFSGLSILHKDLFDGCESGAFKLAPLLKKAMHSKQVTGDVYRGYWLDVGTPERLQEINQRLLNQ</sequence>
<dbReference type="PANTHER" id="PTHR43584:SF8">
    <property type="entry name" value="N-ACETYLMURAMATE ALPHA-1-PHOSPHATE URIDYLYLTRANSFERASE"/>
    <property type="match status" value="1"/>
</dbReference>
<proteinExistence type="predicted"/>
<dbReference type="NCBIfam" id="NF045761">
    <property type="entry name" value="NAMPUrTaseMurU"/>
    <property type="match status" value="1"/>
</dbReference>
<gene>
    <name evidence="4" type="ORF">RED65_12094</name>
</gene>
<evidence type="ECO:0000256" key="2">
    <source>
        <dbReference type="ARBA" id="ARBA00022695"/>
    </source>
</evidence>
<dbReference type="InterPro" id="IPR054790">
    <property type="entry name" value="MurU"/>
</dbReference>
<keyword evidence="5" id="KW-1185">Reference proteome</keyword>
<dbReference type="Proteomes" id="UP000004263">
    <property type="component" value="Unassembled WGS sequence"/>
</dbReference>
<dbReference type="RefSeq" id="WP_007018700.1">
    <property type="nucleotide sequence ID" value="NZ_CH724118.1"/>
</dbReference>
<dbReference type="InterPro" id="IPR005835">
    <property type="entry name" value="NTP_transferase_dom"/>
</dbReference>
<dbReference type="STRING" id="207949.RED65_12094"/>
<dbReference type="InterPro" id="IPR050065">
    <property type="entry name" value="GlmU-like"/>
</dbReference>
<dbReference type="OrthoDB" id="9788272at2"/>
<keyword evidence="2" id="KW-0548">Nucleotidyltransferase</keyword>